<organism evidence="1 2">
    <name type="scientific">Tanacetum coccineum</name>
    <dbReference type="NCBI Taxonomy" id="301880"/>
    <lineage>
        <taxon>Eukaryota</taxon>
        <taxon>Viridiplantae</taxon>
        <taxon>Streptophyta</taxon>
        <taxon>Embryophyta</taxon>
        <taxon>Tracheophyta</taxon>
        <taxon>Spermatophyta</taxon>
        <taxon>Magnoliopsida</taxon>
        <taxon>eudicotyledons</taxon>
        <taxon>Gunneridae</taxon>
        <taxon>Pentapetalae</taxon>
        <taxon>asterids</taxon>
        <taxon>campanulids</taxon>
        <taxon>Asterales</taxon>
        <taxon>Asteraceae</taxon>
        <taxon>Asteroideae</taxon>
        <taxon>Anthemideae</taxon>
        <taxon>Anthemidinae</taxon>
        <taxon>Tanacetum</taxon>
    </lineage>
</organism>
<gene>
    <name evidence="1" type="ORF">Tco_1094231</name>
</gene>
<protein>
    <submittedName>
        <fullName evidence="1">Uncharacterized protein</fullName>
    </submittedName>
</protein>
<name>A0ABQ5IEZ6_9ASTR</name>
<dbReference type="Proteomes" id="UP001151760">
    <property type="component" value="Unassembled WGS sequence"/>
</dbReference>
<proteinExistence type="predicted"/>
<comment type="caution">
    <text evidence="1">The sequence shown here is derived from an EMBL/GenBank/DDBJ whole genome shotgun (WGS) entry which is preliminary data.</text>
</comment>
<sequence length="87" mass="9730">MSLYGQRRNCARTQGVQRRLEVDKAKIDVISKLPPPTNIKASYLILSKLLFITDHSALGGLIQKADAKPLLSDGSYYLQEVDIEIKD</sequence>
<evidence type="ECO:0000313" key="1">
    <source>
        <dbReference type="EMBL" id="GJT98713.1"/>
    </source>
</evidence>
<dbReference type="EMBL" id="BQNB010020702">
    <property type="protein sequence ID" value="GJT98713.1"/>
    <property type="molecule type" value="Genomic_DNA"/>
</dbReference>
<reference evidence="1" key="1">
    <citation type="journal article" date="2022" name="Int. J. Mol. Sci.">
        <title>Draft Genome of Tanacetum Coccineum: Genomic Comparison of Closely Related Tanacetum-Family Plants.</title>
        <authorList>
            <person name="Yamashiro T."/>
            <person name="Shiraishi A."/>
            <person name="Nakayama K."/>
            <person name="Satake H."/>
        </authorList>
    </citation>
    <scope>NUCLEOTIDE SEQUENCE</scope>
</reference>
<keyword evidence="2" id="KW-1185">Reference proteome</keyword>
<reference evidence="1" key="2">
    <citation type="submission" date="2022-01" db="EMBL/GenBank/DDBJ databases">
        <authorList>
            <person name="Yamashiro T."/>
            <person name="Shiraishi A."/>
            <person name="Satake H."/>
            <person name="Nakayama K."/>
        </authorList>
    </citation>
    <scope>NUCLEOTIDE SEQUENCE</scope>
</reference>
<evidence type="ECO:0000313" key="2">
    <source>
        <dbReference type="Proteomes" id="UP001151760"/>
    </source>
</evidence>
<accession>A0ABQ5IEZ6</accession>